<dbReference type="OrthoDB" id="5867860at2759"/>
<proteinExistence type="predicted"/>
<feature type="region of interest" description="Disordered" evidence="1">
    <location>
        <begin position="60"/>
        <end position="101"/>
    </location>
</feature>
<reference evidence="2 3" key="1">
    <citation type="submission" date="2018-11" db="EMBL/GenBank/DDBJ databases">
        <authorList>
            <consortium name="Pathogen Informatics"/>
        </authorList>
    </citation>
    <scope>NUCLEOTIDE SEQUENCE [LARGE SCALE GENOMIC DNA]</scope>
</reference>
<evidence type="ECO:0000313" key="2">
    <source>
        <dbReference type="EMBL" id="VDM68463.1"/>
    </source>
</evidence>
<protein>
    <submittedName>
        <fullName evidence="2">Uncharacterized protein</fullName>
    </submittedName>
</protein>
<dbReference type="AlphaFoldDB" id="A0A3P7IKU9"/>
<feature type="compositionally biased region" description="Polar residues" evidence="1">
    <location>
        <begin position="71"/>
        <end position="101"/>
    </location>
</feature>
<feature type="non-terminal residue" evidence="2">
    <location>
        <position position="1"/>
    </location>
</feature>
<dbReference type="EMBL" id="UYYB01008901">
    <property type="protein sequence ID" value="VDM68463.1"/>
    <property type="molecule type" value="Genomic_DNA"/>
</dbReference>
<keyword evidence="3" id="KW-1185">Reference proteome</keyword>
<sequence>LPAGINAAYLQQALGQVQGLLPTATPAVPGFSAATASVTRGTPPIANPLVFNQYAVEPPKPQAQTATTQASQLKVETASPQVSPAPQALNQQPYGLQNLPA</sequence>
<accession>A0A3P7IKU9</accession>
<evidence type="ECO:0000313" key="3">
    <source>
        <dbReference type="Proteomes" id="UP000270094"/>
    </source>
</evidence>
<name>A0A3P7IKU9_STRVU</name>
<dbReference type="Proteomes" id="UP000270094">
    <property type="component" value="Unassembled WGS sequence"/>
</dbReference>
<evidence type="ECO:0000256" key="1">
    <source>
        <dbReference type="SAM" id="MobiDB-lite"/>
    </source>
</evidence>
<gene>
    <name evidence="2" type="ORF">SVUK_LOCUS3461</name>
</gene>
<organism evidence="2 3">
    <name type="scientific">Strongylus vulgaris</name>
    <name type="common">Blood worm</name>
    <dbReference type="NCBI Taxonomy" id="40348"/>
    <lineage>
        <taxon>Eukaryota</taxon>
        <taxon>Metazoa</taxon>
        <taxon>Ecdysozoa</taxon>
        <taxon>Nematoda</taxon>
        <taxon>Chromadorea</taxon>
        <taxon>Rhabditida</taxon>
        <taxon>Rhabditina</taxon>
        <taxon>Rhabditomorpha</taxon>
        <taxon>Strongyloidea</taxon>
        <taxon>Strongylidae</taxon>
        <taxon>Strongylus</taxon>
    </lineage>
</organism>